<dbReference type="InterPro" id="IPR048976">
    <property type="entry name" value="WHD_PKMT"/>
</dbReference>
<evidence type="ECO:0000259" key="1">
    <source>
        <dbReference type="Pfam" id="PF10119"/>
    </source>
</evidence>
<dbReference type="CDD" id="cd02440">
    <property type="entry name" value="AdoMet_MTases"/>
    <property type="match status" value="1"/>
</dbReference>
<evidence type="ECO:0008006" key="6">
    <source>
        <dbReference type="Google" id="ProtNLM"/>
    </source>
</evidence>
<accession>A0A5C6B521</accession>
<feature type="domain" description="PKMT C-terminal winged helix" evidence="3">
    <location>
        <begin position="440"/>
        <end position="534"/>
    </location>
</feature>
<reference evidence="4 5" key="1">
    <citation type="submission" date="2019-02" db="EMBL/GenBank/DDBJ databases">
        <title>Deep-cultivation of Planctomycetes and their phenomic and genomic characterization uncovers novel biology.</title>
        <authorList>
            <person name="Wiegand S."/>
            <person name="Jogler M."/>
            <person name="Boedeker C."/>
            <person name="Pinto D."/>
            <person name="Vollmers J."/>
            <person name="Rivas-Marin E."/>
            <person name="Kohn T."/>
            <person name="Peeters S.H."/>
            <person name="Heuer A."/>
            <person name="Rast P."/>
            <person name="Oberbeckmann S."/>
            <person name="Bunk B."/>
            <person name="Jeske O."/>
            <person name="Meyerdierks A."/>
            <person name="Storesund J.E."/>
            <person name="Kallscheuer N."/>
            <person name="Luecker S."/>
            <person name="Lage O.M."/>
            <person name="Pohl T."/>
            <person name="Merkel B.J."/>
            <person name="Hornburger P."/>
            <person name="Mueller R.-W."/>
            <person name="Bruemmer F."/>
            <person name="Labrenz M."/>
            <person name="Spormann A.M."/>
            <person name="Op Den Camp H."/>
            <person name="Overmann J."/>
            <person name="Amann R."/>
            <person name="Jetten M.S.M."/>
            <person name="Mascher T."/>
            <person name="Medema M.H."/>
            <person name="Devos D.P."/>
            <person name="Kaster A.-K."/>
            <person name="Ovreas L."/>
            <person name="Rohde M."/>
            <person name="Galperin M.Y."/>
            <person name="Jogler C."/>
        </authorList>
    </citation>
    <scope>NUCLEOTIDE SEQUENCE [LARGE SCALE GENOMIC DNA]</scope>
    <source>
        <strain evidence="4 5">Pla52n</strain>
    </source>
</reference>
<dbReference type="PANTHER" id="PTHR43667:SF2">
    <property type="entry name" value="FATTY ACID C-METHYL TRANSFERASE"/>
    <property type="match status" value="1"/>
</dbReference>
<gene>
    <name evidence="4" type="ORF">Pla52n_21300</name>
</gene>
<name>A0A5C6B521_9BACT</name>
<comment type="caution">
    <text evidence="4">The sequence shown here is derived from an EMBL/GenBank/DDBJ whole genome shotgun (WGS) entry which is preliminary data.</text>
</comment>
<dbReference type="InterPro" id="IPR041698">
    <property type="entry name" value="Methyltransf_25"/>
</dbReference>
<dbReference type="Gene3D" id="3.40.50.150">
    <property type="entry name" value="Vaccinia Virus protein VP39"/>
    <property type="match status" value="1"/>
</dbReference>
<evidence type="ECO:0000259" key="2">
    <source>
        <dbReference type="Pfam" id="PF13649"/>
    </source>
</evidence>
<dbReference type="Pfam" id="PF10119">
    <property type="entry name" value="MethyTransf_Reg"/>
    <property type="match status" value="1"/>
</dbReference>
<dbReference type="Proteomes" id="UP000320176">
    <property type="component" value="Unassembled WGS sequence"/>
</dbReference>
<dbReference type="SUPFAM" id="SSF53335">
    <property type="entry name" value="S-adenosyl-L-methionine-dependent methyltransferases"/>
    <property type="match status" value="1"/>
</dbReference>
<dbReference type="AlphaFoldDB" id="A0A5C6B521"/>
<organism evidence="4 5">
    <name type="scientific">Stieleria varia</name>
    <dbReference type="NCBI Taxonomy" id="2528005"/>
    <lineage>
        <taxon>Bacteria</taxon>
        <taxon>Pseudomonadati</taxon>
        <taxon>Planctomycetota</taxon>
        <taxon>Planctomycetia</taxon>
        <taxon>Pirellulales</taxon>
        <taxon>Pirellulaceae</taxon>
        <taxon>Stieleria</taxon>
    </lineage>
</organism>
<dbReference type="Pfam" id="PF13649">
    <property type="entry name" value="Methyltransf_25"/>
    <property type="match status" value="1"/>
</dbReference>
<dbReference type="InterPro" id="IPR029063">
    <property type="entry name" value="SAM-dependent_MTases_sf"/>
</dbReference>
<keyword evidence="5" id="KW-1185">Reference proteome</keyword>
<feature type="domain" description="Methyltransferase regulatory" evidence="1">
    <location>
        <begin position="227"/>
        <end position="309"/>
    </location>
</feature>
<evidence type="ECO:0000259" key="3">
    <source>
        <dbReference type="Pfam" id="PF21782"/>
    </source>
</evidence>
<dbReference type="InterPro" id="IPR018773">
    <property type="entry name" value="MeTrfase_reg_dom_prd"/>
</dbReference>
<proteinExistence type="predicted"/>
<dbReference type="InterPro" id="IPR050723">
    <property type="entry name" value="CFA/CMAS"/>
</dbReference>
<dbReference type="RefSeq" id="WP_197454471.1">
    <property type="nucleotide sequence ID" value="NZ_CP151726.1"/>
</dbReference>
<dbReference type="PANTHER" id="PTHR43667">
    <property type="entry name" value="CYCLOPROPANE-FATTY-ACYL-PHOSPHOLIPID SYNTHASE"/>
    <property type="match status" value="1"/>
</dbReference>
<feature type="domain" description="Methyltransferase" evidence="2">
    <location>
        <begin position="57"/>
        <end position="154"/>
    </location>
</feature>
<sequence length="536" mass="59568">MATVPEPPVPEPPVPELTSYDHVPYKSFPFRQSHPDRLATIATLHGLTIPKIENSRILEIGCASGGNLLPIADQYPSCQCVGIDLSSHQIAAGNRIREAAGLENVSLRVQDVRELASSDQTFDFVISHGVYSWIPDDAQESLLQACGKLLSPNGVAYVSYNTYPGWHMRGMIRDMMAYHTRSIESPEDRVRKARALLHFLTESVPTEGSPYGLLLKQELGQLQDKEDYYLLHEHLEEFNQPTYFSQFVERAQAWGLQYLGEADYSVMSIDNFSPTVTAMLQNLAADIIETEQYMDFVRNRMFRQTLLCRKECKIERTVSANRLSGLYIASNTRPEGDVDSPDSDEPMTFLAGGSVTKTTNPGVKAALIHLGRTWPKFIPFAELLGIARSLTTGRIALIDTASELRGNDRLGEALLRCYATGHVELSVNPPQFSSVVAQCPDAGLLNRVMAAQRMPITNARHESIHLSDIERRILVMLDGNHDSSQLVAAIVSGVQKNEIVVHDRGICVSDPAAIERLANEVVDEMLKKLARQTLLR</sequence>
<dbReference type="EMBL" id="SJPN01000002">
    <property type="protein sequence ID" value="TWU06409.1"/>
    <property type="molecule type" value="Genomic_DNA"/>
</dbReference>
<protein>
    <recommendedName>
        <fullName evidence="6">tRNA (Guanine-N(7)-)-methyltransferase</fullName>
    </recommendedName>
</protein>
<evidence type="ECO:0000313" key="4">
    <source>
        <dbReference type="EMBL" id="TWU06409.1"/>
    </source>
</evidence>
<dbReference type="Pfam" id="PF21782">
    <property type="entry name" value="WHD_PKMT"/>
    <property type="match status" value="1"/>
</dbReference>
<evidence type="ECO:0000313" key="5">
    <source>
        <dbReference type="Proteomes" id="UP000320176"/>
    </source>
</evidence>